<reference evidence="10" key="1">
    <citation type="journal article" date="2016" name="Front. Microbiol.">
        <title>Molecular Keys to the Janthinobacterium and Duganella spp. Interaction with the Plant Pathogen Fusarium graminearum.</title>
        <authorList>
            <person name="Haack F.S."/>
            <person name="Poehlein A."/>
            <person name="Kroger C."/>
            <person name="Voigt C.A."/>
            <person name="Piepenbring M."/>
            <person name="Bode H.B."/>
            <person name="Daniel R."/>
            <person name="Schafer W."/>
            <person name="Streit W.R."/>
        </authorList>
    </citation>
    <scope>NUCLEOTIDE SEQUENCE [LARGE SCALE GENOMIC DNA]</scope>
    <source>
        <strain evidence="10">T54</strain>
    </source>
</reference>
<feature type="domain" description="HAMP" evidence="8">
    <location>
        <begin position="162"/>
        <end position="217"/>
    </location>
</feature>
<keyword evidence="6" id="KW-0902">Two-component regulatory system</keyword>
<dbReference type="PANTHER" id="PTHR45436">
    <property type="entry name" value="SENSOR HISTIDINE KINASE YKOH"/>
    <property type="match status" value="1"/>
</dbReference>
<evidence type="ECO:0000256" key="1">
    <source>
        <dbReference type="ARBA" id="ARBA00000085"/>
    </source>
</evidence>
<name>A0A1E7WUY8_9BURK</name>
<dbReference type="GO" id="GO:0005886">
    <property type="term" value="C:plasma membrane"/>
    <property type="evidence" value="ECO:0007669"/>
    <property type="project" value="TreeGrafter"/>
</dbReference>
<evidence type="ECO:0000256" key="5">
    <source>
        <dbReference type="ARBA" id="ARBA00022777"/>
    </source>
</evidence>
<dbReference type="RefSeq" id="WP_070247617.1">
    <property type="nucleotide sequence ID" value="NZ_LROM01000072.1"/>
</dbReference>
<dbReference type="GO" id="GO:0000155">
    <property type="term" value="F:phosphorelay sensor kinase activity"/>
    <property type="evidence" value="ECO:0007669"/>
    <property type="project" value="InterPro"/>
</dbReference>
<keyword evidence="7" id="KW-0812">Transmembrane</keyword>
<evidence type="ECO:0000256" key="7">
    <source>
        <dbReference type="SAM" id="Phobius"/>
    </source>
</evidence>
<evidence type="ECO:0000259" key="8">
    <source>
        <dbReference type="PROSITE" id="PS50885"/>
    </source>
</evidence>
<evidence type="ECO:0000313" key="9">
    <source>
        <dbReference type="EMBL" id="OFA03554.1"/>
    </source>
</evidence>
<evidence type="ECO:0000256" key="6">
    <source>
        <dbReference type="ARBA" id="ARBA00023012"/>
    </source>
</evidence>
<evidence type="ECO:0000313" key="10">
    <source>
        <dbReference type="Proteomes" id="UP000175989"/>
    </source>
</evidence>
<dbReference type="InterPro" id="IPR036097">
    <property type="entry name" value="HisK_dim/P_sf"/>
</dbReference>
<dbReference type="Proteomes" id="UP000175989">
    <property type="component" value="Unassembled WGS sequence"/>
</dbReference>
<organism evidence="9 10">
    <name type="scientific">Duganella phyllosphaerae</name>
    <dbReference type="NCBI Taxonomy" id="762836"/>
    <lineage>
        <taxon>Bacteria</taxon>
        <taxon>Pseudomonadati</taxon>
        <taxon>Pseudomonadota</taxon>
        <taxon>Betaproteobacteria</taxon>
        <taxon>Burkholderiales</taxon>
        <taxon>Oxalobacteraceae</taxon>
        <taxon>Telluria group</taxon>
        <taxon>Duganella</taxon>
    </lineage>
</organism>
<keyword evidence="7" id="KW-1133">Transmembrane helix</keyword>
<feature type="transmembrane region" description="Helical" evidence="7">
    <location>
        <begin position="138"/>
        <end position="160"/>
    </location>
</feature>
<gene>
    <name evidence="9" type="ORF">DUPY_19360</name>
</gene>
<dbReference type="EMBL" id="LROM01000072">
    <property type="protein sequence ID" value="OFA03554.1"/>
    <property type="molecule type" value="Genomic_DNA"/>
</dbReference>
<keyword evidence="5" id="KW-0418">Kinase</keyword>
<keyword evidence="4" id="KW-0808">Transferase</keyword>
<dbReference type="PATRIC" id="fig|762836.4.peg.2009"/>
<dbReference type="SUPFAM" id="SSF47384">
    <property type="entry name" value="Homodimeric domain of signal transducing histidine kinase"/>
    <property type="match status" value="1"/>
</dbReference>
<dbReference type="AlphaFoldDB" id="A0A1E7WUY8"/>
<keyword evidence="3" id="KW-0597">Phosphoprotein</keyword>
<dbReference type="InterPro" id="IPR050428">
    <property type="entry name" value="TCS_sensor_his_kinase"/>
</dbReference>
<proteinExistence type="predicted"/>
<keyword evidence="7" id="KW-0472">Membrane</keyword>
<dbReference type="PANTHER" id="PTHR45436:SF5">
    <property type="entry name" value="SENSOR HISTIDINE KINASE TRCS"/>
    <property type="match status" value="1"/>
</dbReference>
<sequence length="433" mass="46531">MFRSIRHGLFAALAGFTLLICVCYTVLAVVISYVTEDMLVDRLLAREADGVAMHFHQHGDIKPPDLTLIRLYRSMADLPDVVEEAVMAGRERAEIATDTGQHYHLRTLDLGTSSSGQRVYLVAEVGAVLVVAKLFQEVGGFLTAVALGLLAVALLLAYLLSRRLVAPLQVLAREVRAVSLAAPGAAIRFSASGRRDEIGYLADRLGATIDDLHAALRREHDFTRDVGHELRTPLTVMHNVLARGGDIDGGATATAAGAGVTAAGANAVLVRADAEQLRAGVAEMRGTVDVLFALARAEHIAATPFDLRALAEERLLRLIEDEGWDAEGLALSLPDRLPVTGNRHLCSLLLDNCLRNAVFHGGAHCRLQLEFSAGALAITNTVALQHPAAVQGFRHGQHLLRRIAAAMQWQIAFDAVDDGYRVAITPGATPRDQ</sequence>
<accession>A0A1E7WUY8</accession>
<dbReference type="OrthoDB" id="9121563at2"/>
<comment type="caution">
    <text evidence="9">The sequence shown here is derived from an EMBL/GenBank/DDBJ whole genome shotgun (WGS) entry which is preliminary data.</text>
</comment>
<dbReference type="Gene3D" id="1.10.287.130">
    <property type="match status" value="1"/>
</dbReference>
<evidence type="ECO:0000256" key="4">
    <source>
        <dbReference type="ARBA" id="ARBA00022679"/>
    </source>
</evidence>
<keyword evidence="10" id="KW-1185">Reference proteome</keyword>
<evidence type="ECO:0000256" key="2">
    <source>
        <dbReference type="ARBA" id="ARBA00012438"/>
    </source>
</evidence>
<dbReference type="EC" id="2.7.13.3" evidence="2"/>
<comment type="catalytic activity">
    <reaction evidence="1">
        <text>ATP + protein L-histidine = ADP + protein N-phospho-L-histidine.</text>
        <dbReference type="EC" id="2.7.13.3"/>
    </reaction>
</comment>
<protein>
    <recommendedName>
        <fullName evidence="2">histidine kinase</fullName>
        <ecNumber evidence="2">2.7.13.3</ecNumber>
    </recommendedName>
</protein>
<dbReference type="InterPro" id="IPR003660">
    <property type="entry name" value="HAMP_dom"/>
</dbReference>
<evidence type="ECO:0000256" key="3">
    <source>
        <dbReference type="ARBA" id="ARBA00022553"/>
    </source>
</evidence>
<dbReference type="PROSITE" id="PS50885">
    <property type="entry name" value="HAMP"/>
    <property type="match status" value="1"/>
</dbReference>